<comment type="caution">
    <text evidence="4">The sequence shown here is derived from an EMBL/GenBank/DDBJ whole genome shotgun (WGS) entry which is preliminary data.</text>
</comment>
<evidence type="ECO:0000259" key="2">
    <source>
        <dbReference type="Pfam" id="PF00534"/>
    </source>
</evidence>
<dbReference type="SUPFAM" id="SSF53756">
    <property type="entry name" value="UDP-Glycosyltransferase/glycogen phosphorylase"/>
    <property type="match status" value="1"/>
</dbReference>
<evidence type="ECO:0000313" key="4">
    <source>
        <dbReference type="EMBL" id="TWI87334.1"/>
    </source>
</evidence>
<dbReference type="AlphaFoldDB" id="A0A562T2F5"/>
<dbReference type="GO" id="GO:0009103">
    <property type="term" value="P:lipopolysaccharide biosynthetic process"/>
    <property type="evidence" value="ECO:0007669"/>
    <property type="project" value="TreeGrafter"/>
</dbReference>
<dbReference type="Gene3D" id="3.40.50.2000">
    <property type="entry name" value="Glycogen Phosphorylase B"/>
    <property type="match status" value="2"/>
</dbReference>
<dbReference type="Pfam" id="PF00534">
    <property type="entry name" value="Glycos_transf_1"/>
    <property type="match status" value="1"/>
</dbReference>
<dbReference type="PANTHER" id="PTHR46401:SF2">
    <property type="entry name" value="GLYCOSYLTRANSFERASE WBBK-RELATED"/>
    <property type="match status" value="1"/>
</dbReference>
<dbReference type="Proteomes" id="UP000320593">
    <property type="component" value="Unassembled WGS sequence"/>
</dbReference>
<dbReference type="OrthoDB" id="7847955at2"/>
<dbReference type="EMBL" id="VLLF01000005">
    <property type="protein sequence ID" value="TWI87334.1"/>
    <property type="molecule type" value="Genomic_DNA"/>
</dbReference>
<evidence type="ECO:0000256" key="1">
    <source>
        <dbReference type="ARBA" id="ARBA00022679"/>
    </source>
</evidence>
<keyword evidence="1 4" id="KW-0808">Transferase</keyword>
<keyword evidence="5" id="KW-1185">Reference proteome</keyword>
<sequence length="366" mass="40547">MKLGIVLPRGMHFSKTGATSIDLVARDLVLRSRFQADTCVVGGLVENPFPDVNFIPVPPKAIAKNAAIILQRECPDLVVVHQHAESASFIARRLPHLPVVLHRHGLMRHKRGLLSRWRKGRALKHLSAAIFVSDYIRSSFLAAYPQNNLPTFVVPNGVDGVSWEPSETKEKTIVYVGRAREDKGVIHLLDAFLRAKPDTWRLHLVLAVQTQDERRIFEKITGKACSHTGVVIEKNLDFTQVQRALGRASIAALPSIVAEGFPRAVVEAMACKCAIITTPTGGTPEAAGDTVHYLPMPGAPDFLQQIAAALQLVMEDIDYRKKLASAARERFEAQIEIGRVAKRYDDVLETILKTRTADTRQPENTR</sequence>
<name>A0A562T2F5_9HYPH</name>
<dbReference type="GO" id="GO:0016757">
    <property type="term" value="F:glycosyltransferase activity"/>
    <property type="evidence" value="ECO:0007669"/>
    <property type="project" value="InterPro"/>
</dbReference>
<dbReference type="CDD" id="cd03801">
    <property type="entry name" value="GT4_PimA-like"/>
    <property type="match status" value="1"/>
</dbReference>
<dbReference type="PANTHER" id="PTHR46401">
    <property type="entry name" value="GLYCOSYLTRANSFERASE WBBK-RELATED"/>
    <property type="match status" value="1"/>
</dbReference>
<organism evidence="4 5">
    <name type="scientific">Roseibium hamelinense</name>
    <dbReference type="NCBI Taxonomy" id="150831"/>
    <lineage>
        <taxon>Bacteria</taxon>
        <taxon>Pseudomonadati</taxon>
        <taxon>Pseudomonadota</taxon>
        <taxon>Alphaproteobacteria</taxon>
        <taxon>Hyphomicrobiales</taxon>
        <taxon>Stappiaceae</taxon>
        <taxon>Roseibium</taxon>
    </lineage>
</organism>
<gene>
    <name evidence="4" type="ORF">JM93_02576</name>
</gene>
<dbReference type="InterPro" id="IPR001296">
    <property type="entry name" value="Glyco_trans_1"/>
</dbReference>
<proteinExistence type="predicted"/>
<accession>A0A562T2F5</accession>
<dbReference type="Pfam" id="PF13439">
    <property type="entry name" value="Glyco_transf_4"/>
    <property type="match status" value="1"/>
</dbReference>
<dbReference type="InterPro" id="IPR028098">
    <property type="entry name" value="Glyco_trans_4-like_N"/>
</dbReference>
<feature type="domain" description="Glycosyl transferase family 1" evidence="2">
    <location>
        <begin position="166"/>
        <end position="330"/>
    </location>
</feature>
<evidence type="ECO:0000313" key="5">
    <source>
        <dbReference type="Proteomes" id="UP000320593"/>
    </source>
</evidence>
<evidence type="ECO:0000259" key="3">
    <source>
        <dbReference type="Pfam" id="PF13439"/>
    </source>
</evidence>
<reference evidence="4 5" key="1">
    <citation type="submission" date="2019-07" db="EMBL/GenBank/DDBJ databases">
        <title>Genomic Encyclopedia of Archaeal and Bacterial Type Strains, Phase II (KMG-II): from individual species to whole genera.</title>
        <authorList>
            <person name="Goeker M."/>
        </authorList>
    </citation>
    <scope>NUCLEOTIDE SEQUENCE [LARGE SCALE GENOMIC DNA]</scope>
    <source>
        <strain evidence="4 5">ATCC BAA-252</strain>
    </source>
</reference>
<protein>
    <submittedName>
        <fullName evidence="4">Glycosyltransferase involved in cell wall biosynthesis</fullName>
    </submittedName>
</protein>
<feature type="domain" description="Glycosyltransferase subfamily 4-like N-terminal" evidence="3">
    <location>
        <begin position="45"/>
        <end position="159"/>
    </location>
</feature>